<reference evidence="6 7" key="2">
    <citation type="submission" date="2024-02" db="EMBL/GenBank/DDBJ databases">
        <title>The Genome Sequence of Enterococcus sp. DIV0159.</title>
        <authorList>
            <person name="Earl A."/>
            <person name="Manson A."/>
            <person name="Gilmore M."/>
            <person name="Sanders J."/>
            <person name="Shea T."/>
            <person name="Howe W."/>
            <person name="Livny J."/>
            <person name="Cuomo C."/>
            <person name="Neafsey D."/>
            <person name="Birren B."/>
        </authorList>
    </citation>
    <scope>NUCLEOTIDE SEQUENCE [LARGE SCALE GENOMIC DNA]</scope>
    <source>
        <strain evidence="6 7">665A</strain>
    </source>
</reference>
<reference evidence="6 7" key="1">
    <citation type="submission" date="2021-03" db="EMBL/GenBank/DDBJ databases">
        <authorList>
            <person name="Gilmore M.S."/>
            <person name="Schwartzman J."/>
            <person name="Van Tyne D."/>
            <person name="Martin M."/>
            <person name="Earl A.M."/>
            <person name="Manson A.L."/>
            <person name="Straub T."/>
            <person name="Salamzade R."/>
            <person name="Saavedra J."/>
            <person name="Lebreton F."/>
            <person name="Prichula J."/>
            <person name="Schaufler K."/>
            <person name="Gaca A."/>
            <person name="Sgardioli B."/>
            <person name="Wagenaar J."/>
            <person name="Strong T."/>
        </authorList>
    </citation>
    <scope>NUCLEOTIDE SEQUENCE [LARGE SCALE GENOMIC DNA]</scope>
    <source>
        <strain evidence="6 7">665A</strain>
    </source>
</reference>
<keyword evidence="1" id="KW-0560">Oxidoreductase</keyword>
<dbReference type="SUPFAM" id="SSF48179">
    <property type="entry name" value="6-phosphogluconate dehydrogenase C-terminal domain-like"/>
    <property type="match status" value="1"/>
</dbReference>
<evidence type="ECO:0000256" key="3">
    <source>
        <dbReference type="ARBA" id="ARBA00048615"/>
    </source>
</evidence>
<feature type="domain" description="Mannitol dehydrogenase C-terminal" evidence="5">
    <location>
        <begin position="190"/>
        <end position="323"/>
    </location>
</feature>
<dbReference type="InterPro" id="IPR013131">
    <property type="entry name" value="Mannitol_DH_N"/>
</dbReference>
<dbReference type="SUPFAM" id="SSF51735">
    <property type="entry name" value="NAD(P)-binding Rossmann-fold domains"/>
    <property type="match status" value="1"/>
</dbReference>
<evidence type="ECO:0000313" key="6">
    <source>
        <dbReference type="EMBL" id="MEO1771362.1"/>
    </source>
</evidence>
<accession>A0ABV0ERU3</accession>
<dbReference type="InterPro" id="IPR013328">
    <property type="entry name" value="6PGD_dom2"/>
</dbReference>
<feature type="domain" description="Mannitol dehydrogenase N-terminal" evidence="4">
    <location>
        <begin position="3"/>
        <end position="150"/>
    </location>
</feature>
<evidence type="ECO:0000256" key="2">
    <source>
        <dbReference type="ARBA" id="ARBA00023027"/>
    </source>
</evidence>
<evidence type="ECO:0000313" key="7">
    <source>
        <dbReference type="Proteomes" id="UP000664357"/>
    </source>
</evidence>
<proteinExistence type="predicted"/>
<evidence type="ECO:0000259" key="4">
    <source>
        <dbReference type="Pfam" id="PF01232"/>
    </source>
</evidence>
<name>A0ABV0ERU3_9ENTE</name>
<dbReference type="Pfam" id="PF08125">
    <property type="entry name" value="Mannitol_dh_C"/>
    <property type="match status" value="1"/>
</dbReference>
<dbReference type="RefSeq" id="WP_207703566.1">
    <property type="nucleotide sequence ID" value="NZ_JAFREL020000003.1"/>
</dbReference>
<dbReference type="InterPro" id="IPR036291">
    <property type="entry name" value="NAD(P)-bd_dom_sf"/>
</dbReference>
<gene>
    <name evidence="6" type="ORF">JZO67_003342</name>
</gene>
<dbReference type="InterPro" id="IPR008927">
    <property type="entry name" value="6-PGluconate_DH-like_C_sf"/>
</dbReference>
<dbReference type="Pfam" id="PF01232">
    <property type="entry name" value="Mannitol_dh"/>
    <property type="match status" value="1"/>
</dbReference>
<organism evidence="6 7">
    <name type="scientific">Candidatus Enterococcus ferrettii</name>
    <dbReference type="NCBI Taxonomy" id="2815324"/>
    <lineage>
        <taxon>Bacteria</taxon>
        <taxon>Bacillati</taxon>
        <taxon>Bacillota</taxon>
        <taxon>Bacilli</taxon>
        <taxon>Lactobacillales</taxon>
        <taxon>Enterococcaceae</taxon>
        <taxon>Enterococcus</taxon>
    </lineage>
</organism>
<sequence>MNKVVIFGAGQTGRGYTARYLVEKNVEIVFVDQDKELIQRINQDGFFSIHFYNKDRTPFIVKKITGYHVEDDLSEVLETADMIFTAVGEQNLKNVATTIRKNWQSDRNLPQLLTCENGINPGKVLHEALVEVFEQDLNFNVSQTAVFCSTINLEQTRLDILSQNITHFPYDTDHFEGTLDFNGAEKIHDFENYLKRKIYTYNCFAGIISYLGYLKGYELFGDAANDPEILTMIDQLQESLNPSLAKYFNIPLEEQKDFSDKAMTKFKDRAIIDFCIKNGRAAKRKLGKTERIYAPYTIIRQNELDTEILPFNAAAALVYWEELQGITEPEMPSDHRKLLAELLEINEDAPYIEKTLYYYQEIKKNRESIQLLNLLNN</sequence>
<dbReference type="Gene3D" id="3.40.50.720">
    <property type="entry name" value="NAD(P)-binding Rossmann-like Domain"/>
    <property type="match status" value="1"/>
</dbReference>
<dbReference type="InterPro" id="IPR013118">
    <property type="entry name" value="Mannitol_DH_C"/>
</dbReference>
<dbReference type="EMBL" id="JAFREL020000003">
    <property type="protein sequence ID" value="MEO1771362.1"/>
    <property type="molecule type" value="Genomic_DNA"/>
</dbReference>
<keyword evidence="2" id="KW-0520">NAD</keyword>
<evidence type="ECO:0000256" key="1">
    <source>
        <dbReference type="ARBA" id="ARBA00023002"/>
    </source>
</evidence>
<keyword evidence="7" id="KW-1185">Reference proteome</keyword>
<comment type="caution">
    <text evidence="6">The sequence shown here is derived from an EMBL/GenBank/DDBJ whole genome shotgun (WGS) entry which is preliminary data.</text>
</comment>
<dbReference type="Gene3D" id="1.10.1040.10">
    <property type="entry name" value="N-(1-d-carboxylethyl)-l-norvaline Dehydrogenase, domain 2"/>
    <property type="match status" value="1"/>
</dbReference>
<dbReference type="PANTHER" id="PTHR30524">
    <property type="entry name" value="MANNITOL-1-PHOSPHATE 5-DEHYDROGENASE"/>
    <property type="match status" value="1"/>
</dbReference>
<dbReference type="PANTHER" id="PTHR30524:SF0">
    <property type="entry name" value="ALTRONATE OXIDOREDUCTASE-RELATED"/>
    <property type="match status" value="1"/>
</dbReference>
<evidence type="ECO:0000259" key="5">
    <source>
        <dbReference type="Pfam" id="PF08125"/>
    </source>
</evidence>
<dbReference type="Proteomes" id="UP000664357">
    <property type="component" value="Unassembled WGS sequence"/>
</dbReference>
<protein>
    <submittedName>
        <fullName evidence="6">Mannitol-1-phosphate 5-dehydrogenase</fullName>
    </submittedName>
</protein>
<comment type="catalytic activity">
    <reaction evidence="3">
        <text>D-mannitol 1-phosphate + NAD(+) = beta-D-fructose 6-phosphate + NADH + H(+)</text>
        <dbReference type="Rhea" id="RHEA:19661"/>
        <dbReference type="ChEBI" id="CHEBI:15378"/>
        <dbReference type="ChEBI" id="CHEBI:57540"/>
        <dbReference type="ChEBI" id="CHEBI:57634"/>
        <dbReference type="ChEBI" id="CHEBI:57945"/>
        <dbReference type="ChEBI" id="CHEBI:61381"/>
        <dbReference type="EC" id="1.1.1.17"/>
    </reaction>
</comment>